<dbReference type="AlphaFoldDB" id="A0A1X0QJJ6"/>
<reference evidence="4 5" key="1">
    <citation type="journal article" date="2017" name="Environ. Microbiol.">
        <title>Decay of the glycolytic pathway and adaptation to intranuclear parasitism within Enterocytozoonidae microsporidia.</title>
        <authorList>
            <person name="Wiredu Boakye D."/>
            <person name="Jaroenlak P."/>
            <person name="Prachumwat A."/>
            <person name="Williams T.A."/>
            <person name="Bateman K.S."/>
            <person name="Itsathitphaisarn O."/>
            <person name="Sritunyalucksana K."/>
            <person name="Paszkiewicz K.H."/>
            <person name="Moore K.A."/>
            <person name="Stentiford G.D."/>
            <person name="Williams B.A."/>
        </authorList>
    </citation>
    <scope>NUCLEOTIDE SEQUENCE [LARGE SCALE GENOMIC DNA]</scope>
    <source>
        <strain evidence="5">canceri</strain>
    </source>
</reference>
<dbReference type="InterPro" id="IPR050560">
    <property type="entry name" value="MYB_TF"/>
</dbReference>
<dbReference type="GO" id="GO:0005634">
    <property type="term" value="C:nucleus"/>
    <property type="evidence" value="ECO:0007669"/>
    <property type="project" value="TreeGrafter"/>
</dbReference>
<feature type="compositionally biased region" description="Polar residues" evidence="1">
    <location>
        <begin position="8"/>
        <end position="20"/>
    </location>
</feature>
<dbReference type="PANTHER" id="PTHR45614">
    <property type="entry name" value="MYB PROTEIN-RELATED"/>
    <property type="match status" value="1"/>
</dbReference>
<feature type="domain" description="Myb-like" evidence="2">
    <location>
        <begin position="210"/>
        <end position="261"/>
    </location>
</feature>
<dbReference type="PROSITE" id="PS50090">
    <property type="entry name" value="MYB_LIKE"/>
    <property type="match status" value="2"/>
</dbReference>
<comment type="caution">
    <text evidence="4">The sequence shown here is derived from an EMBL/GenBank/DDBJ whole genome shotgun (WGS) entry which is preliminary data.</text>
</comment>
<dbReference type="InterPro" id="IPR001005">
    <property type="entry name" value="SANT/Myb"/>
</dbReference>
<feature type="domain" description="HTH myb-type" evidence="3">
    <location>
        <begin position="210"/>
        <end position="265"/>
    </location>
</feature>
<evidence type="ECO:0000256" key="1">
    <source>
        <dbReference type="SAM" id="MobiDB-lite"/>
    </source>
</evidence>
<evidence type="ECO:0000313" key="5">
    <source>
        <dbReference type="Proteomes" id="UP000192501"/>
    </source>
</evidence>
<feature type="domain" description="Myb-like" evidence="2">
    <location>
        <begin position="262"/>
        <end position="312"/>
    </location>
</feature>
<dbReference type="SUPFAM" id="SSF46689">
    <property type="entry name" value="Homeodomain-like"/>
    <property type="match status" value="1"/>
</dbReference>
<gene>
    <name evidence="4" type="primary">MYB98</name>
    <name evidence="4" type="ORF">A0H76_2679</name>
</gene>
<evidence type="ECO:0000259" key="2">
    <source>
        <dbReference type="PROSITE" id="PS50090"/>
    </source>
</evidence>
<proteinExistence type="predicted"/>
<feature type="region of interest" description="Disordered" evidence="1">
    <location>
        <begin position="1"/>
        <end position="44"/>
    </location>
</feature>
<evidence type="ECO:0000313" key="4">
    <source>
        <dbReference type="EMBL" id="ORD99931.1"/>
    </source>
</evidence>
<dbReference type="VEuPathDB" id="MicrosporidiaDB:HERIO_2461"/>
<dbReference type="Proteomes" id="UP000192501">
    <property type="component" value="Unassembled WGS sequence"/>
</dbReference>
<feature type="domain" description="HTH myb-type" evidence="3">
    <location>
        <begin position="266"/>
        <end position="316"/>
    </location>
</feature>
<sequence length="321" mass="37708">MARDSLKSKGTANKAKGNSKTNRRIQKKNKETNKGNKVVKNNKASSITIDKDKTIRNEMPIVHNDQMNTNNMQSTVNYLYDSSNIFNQSQSFLYNQSHNYNQSYNQLQNQSHNQLQNSIKVNDIQFDEKEKVNLKNCYYGMPGCEKLNNLADMCFQSLSYVDNGNKNYTYTQDTTFGEYPHIVPTNPFYIPPSYFYDDIRSAHVELSNTTKEIRKGKWSKEEDKNLLLLINEFGINDWSFIGEHMTTRTSKQCRERYLNNLDPSLNKTPFNQKEKKLIIKLQRELGNKWKDIAERLDNRSENAIKNFYYSYKKTKNRNKNI</sequence>
<dbReference type="PROSITE" id="PS51294">
    <property type="entry name" value="HTH_MYB"/>
    <property type="match status" value="2"/>
</dbReference>
<dbReference type="SMART" id="SM00717">
    <property type="entry name" value="SANT"/>
    <property type="match status" value="2"/>
</dbReference>
<organism evidence="4 5">
    <name type="scientific">Hepatospora eriocheir</name>
    <dbReference type="NCBI Taxonomy" id="1081669"/>
    <lineage>
        <taxon>Eukaryota</taxon>
        <taxon>Fungi</taxon>
        <taxon>Fungi incertae sedis</taxon>
        <taxon>Microsporidia</taxon>
        <taxon>Hepatosporidae</taxon>
        <taxon>Hepatospora</taxon>
    </lineage>
</organism>
<dbReference type="EMBL" id="LTAI01000089">
    <property type="protein sequence ID" value="ORD99931.1"/>
    <property type="molecule type" value="Genomic_DNA"/>
</dbReference>
<dbReference type="GO" id="GO:0000978">
    <property type="term" value="F:RNA polymerase II cis-regulatory region sequence-specific DNA binding"/>
    <property type="evidence" value="ECO:0007669"/>
    <property type="project" value="TreeGrafter"/>
</dbReference>
<protein>
    <submittedName>
        <fullName evidence="4">MYB98</fullName>
    </submittedName>
</protein>
<dbReference type="CDD" id="cd00167">
    <property type="entry name" value="SANT"/>
    <property type="match status" value="2"/>
</dbReference>
<accession>A0A1X0QJJ6</accession>
<dbReference type="Pfam" id="PF13921">
    <property type="entry name" value="Myb_DNA-bind_6"/>
    <property type="match status" value="1"/>
</dbReference>
<dbReference type="VEuPathDB" id="MicrosporidiaDB:A0H76_2679"/>
<dbReference type="Gene3D" id="1.10.10.60">
    <property type="entry name" value="Homeodomain-like"/>
    <property type="match status" value="2"/>
</dbReference>
<dbReference type="InterPro" id="IPR017930">
    <property type="entry name" value="Myb_dom"/>
</dbReference>
<evidence type="ECO:0000259" key="3">
    <source>
        <dbReference type="PROSITE" id="PS51294"/>
    </source>
</evidence>
<name>A0A1X0QJJ6_9MICR</name>
<dbReference type="GO" id="GO:0000981">
    <property type="term" value="F:DNA-binding transcription factor activity, RNA polymerase II-specific"/>
    <property type="evidence" value="ECO:0007669"/>
    <property type="project" value="TreeGrafter"/>
</dbReference>
<dbReference type="InterPro" id="IPR009057">
    <property type="entry name" value="Homeodomain-like_sf"/>
</dbReference>